<protein>
    <recommendedName>
        <fullName evidence="4">F-box domain-containing protein</fullName>
    </recommendedName>
</protein>
<dbReference type="Proteomes" id="UP001342314">
    <property type="component" value="Unassembled WGS sequence"/>
</dbReference>
<feature type="region of interest" description="Disordered" evidence="1">
    <location>
        <begin position="1"/>
        <end position="20"/>
    </location>
</feature>
<sequence length="499" mass="55163">MPRQPSRAQPTPSSRGAPALPPHLVKLVVDNLDIYSAKGFNALACVSRSSRTLRSIALPRLHGTLVVYGQRAGGIKHLTGFLQKLLAMIKANSGSAPGSRSTEQAHTNPFFDRSSLAHLAVLEADRTAAALVRDLTYFGPIEGADIARGVKRCLRACPSIEAVWLQRPGGGKPDTRKDLRERFHAADDSDGSGASDESSDDEMSEHDDSDDEDNAPMPLVLATIHEVRPNLERLSVRGLRSTYDGIASALESIARFERLQHLSLSTQWSEHYYDMPVYSVLPSFPFRLRSLSVGTSLDLELFIRLTANSHASLVTLEIAIRGDPIDLAPFINLEYLVIRYADEEVVHETLASAPRSVRVLELRESNSLSCSQRVFDRAHAPSNDSDEDDETRATASHLSAYGARLSLAFALTTNGAETQPALLDVLALPRNEWLPDLRVLDVGYDREWEAEAEREERRLLRAERRAIASACKERGVRLGEKKRDWEAEEAAQGSMPRKM</sequence>
<dbReference type="AlphaFoldDB" id="A0AAV5GV55"/>
<organism evidence="2 3">
    <name type="scientific">Rhodotorula paludigena</name>
    <dbReference type="NCBI Taxonomy" id="86838"/>
    <lineage>
        <taxon>Eukaryota</taxon>
        <taxon>Fungi</taxon>
        <taxon>Dikarya</taxon>
        <taxon>Basidiomycota</taxon>
        <taxon>Pucciniomycotina</taxon>
        <taxon>Microbotryomycetes</taxon>
        <taxon>Sporidiobolales</taxon>
        <taxon>Sporidiobolaceae</taxon>
        <taxon>Rhodotorula</taxon>
    </lineage>
</organism>
<evidence type="ECO:0000313" key="3">
    <source>
        <dbReference type="Proteomes" id="UP001342314"/>
    </source>
</evidence>
<comment type="caution">
    <text evidence="2">The sequence shown here is derived from an EMBL/GenBank/DDBJ whole genome shotgun (WGS) entry which is preliminary data.</text>
</comment>
<gene>
    <name evidence="2" type="ORF">Rhopal_006863-T1</name>
</gene>
<name>A0AAV5GV55_9BASI</name>
<feature type="compositionally biased region" description="Polar residues" evidence="1">
    <location>
        <begin position="1"/>
        <end position="14"/>
    </location>
</feature>
<evidence type="ECO:0000313" key="2">
    <source>
        <dbReference type="EMBL" id="GJN93805.1"/>
    </source>
</evidence>
<feature type="region of interest" description="Disordered" evidence="1">
    <location>
        <begin position="183"/>
        <end position="215"/>
    </location>
</feature>
<feature type="compositionally biased region" description="Acidic residues" evidence="1">
    <location>
        <begin position="197"/>
        <end position="214"/>
    </location>
</feature>
<reference evidence="2 3" key="1">
    <citation type="submission" date="2021-12" db="EMBL/GenBank/DDBJ databases">
        <title>High titer production of polyol ester of fatty acids by Rhodotorula paludigena BS15 towards product separation-free biomass refinery.</title>
        <authorList>
            <person name="Mano J."/>
            <person name="Ono H."/>
            <person name="Tanaka T."/>
            <person name="Naito K."/>
            <person name="Sushida H."/>
            <person name="Ike M."/>
            <person name="Tokuyasu K."/>
            <person name="Kitaoka M."/>
        </authorList>
    </citation>
    <scope>NUCLEOTIDE SEQUENCE [LARGE SCALE GENOMIC DNA]</scope>
    <source>
        <strain evidence="2 3">BS15</strain>
    </source>
</reference>
<keyword evidence="3" id="KW-1185">Reference proteome</keyword>
<proteinExistence type="predicted"/>
<feature type="region of interest" description="Disordered" evidence="1">
    <location>
        <begin position="480"/>
        <end position="499"/>
    </location>
</feature>
<evidence type="ECO:0008006" key="4">
    <source>
        <dbReference type="Google" id="ProtNLM"/>
    </source>
</evidence>
<evidence type="ECO:0000256" key="1">
    <source>
        <dbReference type="SAM" id="MobiDB-lite"/>
    </source>
</evidence>
<accession>A0AAV5GV55</accession>
<dbReference type="EMBL" id="BQKY01000015">
    <property type="protein sequence ID" value="GJN93805.1"/>
    <property type="molecule type" value="Genomic_DNA"/>
</dbReference>